<reference evidence="2" key="1">
    <citation type="journal article" date="2022" name="IScience">
        <title>Evolution of zygomycete secretomes and the origins of terrestrial fungal ecologies.</title>
        <authorList>
            <person name="Chang Y."/>
            <person name="Wang Y."/>
            <person name="Mondo S."/>
            <person name="Ahrendt S."/>
            <person name="Andreopoulos W."/>
            <person name="Barry K."/>
            <person name="Beard J."/>
            <person name="Benny G.L."/>
            <person name="Blankenship S."/>
            <person name="Bonito G."/>
            <person name="Cuomo C."/>
            <person name="Desiro A."/>
            <person name="Gervers K.A."/>
            <person name="Hundley H."/>
            <person name="Kuo A."/>
            <person name="LaButti K."/>
            <person name="Lang B.F."/>
            <person name="Lipzen A."/>
            <person name="O'Donnell K."/>
            <person name="Pangilinan J."/>
            <person name="Reynolds N."/>
            <person name="Sandor L."/>
            <person name="Smith M.E."/>
            <person name="Tsang A."/>
            <person name="Grigoriev I.V."/>
            <person name="Stajich J.E."/>
            <person name="Spatafora J.W."/>
        </authorList>
    </citation>
    <scope>NUCLEOTIDE SEQUENCE</scope>
    <source>
        <strain evidence="2">RSA 2281</strain>
    </source>
</reference>
<dbReference type="AlphaFoldDB" id="A0AAD5P8C3"/>
<keyword evidence="1" id="KW-0732">Signal</keyword>
<evidence type="ECO:0000313" key="3">
    <source>
        <dbReference type="Proteomes" id="UP001209540"/>
    </source>
</evidence>
<reference evidence="2" key="2">
    <citation type="submission" date="2023-02" db="EMBL/GenBank/DDBJ databases">
        <authorList>
            <consortium name="DOE Joint Genome Institute"/>
            <person name="Mondo S.J."/>
            <person name="Chang Y."/>
            <person name="Wang Y."/>
            <person name="Ahrendt S."/>
            <person name="Andreopoulos W."/>
            <person name="Barry K."/>
            <person name="Beard J."/>
            <person name="Benny G.L."/>
            <person name="Blankenship S."/>
            <person name="Bonito G."/>
            <person name="Cuomo C."/>
            <person name="Desiro A."/>
            <person name="Gervers K.A."/>
            <person name="Hundley H."/>
            <person name="Kuo A."/>
            <person name="LaButti K."/>
            <person name="Lang B.F."/>
            <person name="Lipzen A."/>
            <person name="O'Donnell K."/>
            <person name="Pangilinan J."/>
            <person name="Reynolds N."/>
            <person name="Sandor L."/>
            <person name="Smith M.W."/>
            <person name="Tsang A."/>
            <person name="Grigoriev I.V."/>
            <person name="Stajich J.E."/>
            <person name="Spatafora J.W."/>
        </authorList>
    </citation>
    <scope>NUCLEOTIDE SEQUENCE</scope>
    <source>
        <strain evidence="2">RSA 2281</strain>
    </source>
</reference>
<evidence type="ECO:0000313" key="2">
    <source>
        <dbReference type="EMBL" id="KAI9247510.1"/>
    </source>
</evidence>
<sequence>MVKILAAACFILATASTLVSSAPCNCDLNTALGTFSDRYIGHCKSRNFHEAERVGGQMRNAVENACTGYFQNEATVHFQRAAFACVQAAENQDINACVSAGTTIDGMRATLDVSCSSTTPFG</sequence>
<dbReference type="Proteomes" id="UP001209540">
    <property type="component" value="Unassembled WGS sequence"/>
</dbReference>
<comment type="caution">
    <text evidence="2">The sequence shown here is derived from an EMBL/GenBank/DDBJ whole genome shotgun (WGS) entry which is preliminary data.</text>
</comment>
<dbReference type="EMBL" id="JAIXMP010000042">
    <property type="protein sequence ID" value="KAI9247510.1"/>
    <property type="molecule type" value="Genomic_DNA"/>
</dbReference>
<feature type="chain" id="PRO_5042177815" evidence="1">
    <location>
        <begin position="22"/>
        <end position="122"/>
    </location>
</feature>
<evidence type="ECO:0000256" key="1">
    <source>
        <dbReference type="SAM" id="SignalP"/>
    </source>
</evidence>
<accession>A0AAD5P8C3</accession>
<keyword evidence="3" id="KW-1185">Reference proteome</keyword>
<gene>
    <name evidence="2" type="ORF">BDA99DRAFT_542957</name>
</gene>
<organism evidence="2 3">
    <name type="scientific">Phascolomyces articulosus</name>
    <dbReference type="NCBI Taxonomy" id="60185"/>
    <lineage>
        <taxon>Eukaryota</taxon>
        <taxon>Fungi</taxon>
        <taxon>Fungi incertae sedis</taxon>
        <taxon>Mucoromycota</taxon>
        <taxon>Mucoromycotina</taxon>
        <taxon>Mucoromycetes</taxon>
        <taxon>Mucorales</taxon>
        <taxon>Lichtheimiaceae</taxon>
        <taxon>Phascolomyces</taxon>
    </lineage>
</organism>
<feature type="signal peptide" evidence="1">
    <location>
        <begin position="1"/>
        <end position="21"/>
    </location>
</feature>
<proteinExistence type="predicted"/>
<protein>
    <submittedName>
        <fullName evidence="2">Uncharacterized protein</fullName>
    </submittedName>
</protein>
<name>A0AAD5P8C3_9FUNG</name>